<evidence type="ECO:0000313" key="3">
    <source>
        <dbReference type="EMBL" id="MBN7817490.1"/>
    </source>
</evidence>
<gene>
    <name evidence="3" type="ORF">J0A69_18760</name>
</gene>
<sequence length="309" mass="34841">MMLNSTIIGNKIADARKKINLSQAELANKISISPQAVGKWERGESMPDFTTLNRLAEIFGLDLNYFSDTFKSATNDEHFEKQSIKLPTEQLNEEGKKRFDWNWDMSNSNWVDADFSGLKNLKDKFSSSNIKNCKFIKSDLSGLILKGNAIAGCDFSHSDIRNGKIYASVISKSTFIESSLIDAEIQQSEIKNCNFDNSNLSGAEFMNSIFQKNSIESAVLKHTSFKKIGFTEITFGGIIEDCSFENCFFKDVKFENATILNSFFKHNRKFNKVQFIDCKVDKLTFAFLKSNGAKMVGIAIIEENSTDKT</sequence>
<dbReference type="InterPro" id="IPR010982">
    <property type="entry name" value="Lambda_DNA-bd_dom_sf"/>
</dbReference>
<dbReference type="Pfam" id="PF01381">
    <property type="entry name" value="HTH_3"/>
    <property type="match status" value="1"/>
</dbReference>
<accession>A0ABS3CK79</accession>
<evidence type="ECO:0000256" key="1">
    <source>
        <dbReference type="ARBA" id="ARBA00023125"/>
    </source>
</evidence>
<dbReference type="Proteomes" id="UP000664480">
    <property type="component" value="Unassembled WGS sequence"/>
</dbReference>
<dbReference type="PANTHER" id="PTHR46558">
    <property type="entry name" value="TRACRIPTIONAL REGULATORY PROTEIN-RELATED-RELATED"/>
    <property type="match status" value="1"/>
</dbReference>
<evidence type="ECO:0000313" key="4">
    <source>
        <dbReference type="Proteomes" id="UP000664480"/>
    </source>
</evidence>
<dbReference type="CDD" id="cd00093">
    <property type="entry name" value="HTH_XRE"/>
    <property type="match status" value="1"/>
</dbReference>
<dbReference type="InterPro" id="IPR001646">
    <property type="entry name" value="5peptide_repeat"/>
</dbReference>
<name>A0ABS3CK79_9BACT</name>
<keyword evidence="4" id="KW-1185">Reference proteome</keyword>
<dbReference type="SUPFAM" id="SSF141571">
    <property type="entry name" value="Pentapeptide repeat-like"/>
    <property type="match status" value="1"/>
</dbReference>
<proteinExistence type="predicted"/>
<organism evidence="3 4">
    <name type="scientific">Algoriphagus pacificus</name>
    <dbReference type="NCBI Taxonomy" id="2811234"/>
    <lineage>
        <taxon>Bacteria</taxon>
        <taxon>Pseudomonadati</taxon>
        <taxon>Bacteroidota</taxon>
        <taxon>Cytophagia</taxon>
        <taxon>Cytophagales</taxon>
        <taxon>Cyclobacteriaceae</taxon>
        <taxon>Algoriphagus</taxon>
    </lineage>
</organism>
<dbReference type="RefSeq" id="WP_206588159.1">
    <property type="nucleotide sequence ID" value="NZ_JAFKCU010000005.1"/>
</dbReference>
<reference evidence="3 4" key="1">
    <citation type="submission" date="2021-03" db="EMBL/GenBank/DDBJ databases">
        <title>novel species isolated from a fishpond in China.</title>
        <authorList>
            <person name="Lu H."/>
            <person name="Cai Z."/>
        </authorList>
    </citation>
    <scope>NUCLEOTIDE SEQUENCE [LARGE SCALE GENOMIC DNA]</scope>
    <source>
        <strain evidence="3 4">YJ13C</strain>
    </source>
</reference>
<dbReference type="SMART" id="SM00530">
    <property type="entry name" value="HTH_XRE"/>
    <property type="match status" value="1"/>
</dbReference>
<dbReference type="PANTHER" id="PTHR46558:SF11">
    <property type="entry name" value="HTH-TYPE TRANSCRIPTIONAL REGULATOR XRE"/>
    <property type="match status" value="1"/>
</dbReference>
<comment type="caution">
    <text evidence="3">The sequence shown here is derived from an EMBL/GenBank/DDBJ whole genome shotgun (WGS) entry which is preliminary data.</text>
</comment>
<dbReference type="Pfam" id="PF00805">
    <property type="entry name" value="Pentapeptide"/>
    <property type="match status" value="1"/>
</dbReference>
<dbReference type="SUPFAM" id="SSF47413">
    <property type="entry name" value="lambda repressor-like DNA-binding domains"/>
    <property type="match status" value="1"/>
</dbReference>
<evidence type="ECO:0000259" key="2">
    <source>
        <dbReference type="PROSITE" id="PS50943"/>
    </source>
</evidence>
<dbReference type="PROSITE" id="PS50943">
    <property type="entry name" value="HTH_CROC1"/>
    <property type="match status" value="1"/>
</dbReference>
<dbReference type="InterPro" id="IPR001387">
    <property type="entry name" value="Cro/C1-type_HTH"/>
</dbReference>
<dbReference type="Gene3D" id="1.10.260.40">
    <property type="entry name" value="lambda repressor-like DNA-binding domains"/>
    <property type="match status" value="1"/>
</dbReference>
<protein>
    <submittedName>
        <fullName evidence="3">Pentapeptide repeat-containing protein</fullName>
    </submittedName>
</protein>
<feature type="domain" description="HTH cro/C1-type" evidence="2">
    <location>
        <begin position="12"/>
        <end position="66"/>
    </location>
</feature>
<dbReference type="EMBL" id="JAFKCU010000005">
    <property type="protein sequence ID" value="MBN7817490.1"/>
    <property type="molecule type" value="Genomic_DNA"/>
</dbReference>
<dbReference type="Gene3D" id="2.160.20.80">
    <property type="entry name" value="E3 ubiquitin-protein ligase SopA"/>
    <property type="match status" value="1"/>
</dbReference>
<keyword evidence="1" id="KW-0238">DNA-binding</keyword>